<evidence type="ECO:0000259" key="2">
    <source>
        <dbReference type="Pfam" id="PF20243"/>
    </source>
</evidence>
<dbReference type="EMBL" id="JASHIF010000004">
    <property type="protein sequence ID" value="MDI9858890.1"/>
    <property type="molecule type" value="Genomic_DNA"/>
</dbReference>
<sequence>MKKLLFLLLTLLGTSNLFAQKTTSLSIKFDNFVGNDPVELNAKSYKNQAGEDFNISLLQYYVSNIQLVKKDGSVYTVPQDDSYFLVRQNRPETQTITLKDIPQDKYVGINFMIGIDSARSASEIGYRKGCLDVAGDAQDMYWAWNSGYIFVKMEGASPQSTLKENIFMYHIGLFGGIGDKKTLNNIRNVSLAFNNETIKLKAGKVAPVIRIKMDASKILNGETTVSIAKNPSVMGGPYSAKIAENYKSMFSYNGIGMPAPTEKTSLGLK</sequence>
<dbReference type="RefSeq" id="WP_283343971.1">
    <property type="nucleotide sequence ID" value="NZ_JASHIF010000004.1"/>
</dbReference>
<evidence type="ECO:0000313" key="4">
    <source>
        <dbReference type="Proteomes" id="UP001236507"/>
    </source>
</evidence>
<feature type="chain" id="PRO_5045918520" description="Copper-binding protein MbnP-like domain-containing protein" evidence="1">
    <location>
        <begin position="20"/>
        <end position="269"/>
    </location>
</feature>
<reference evidence="3 4" key="1">
    <citation type="submission" date="2023-05" db="EMBL/GenBank/DDBJ databases">
        <title>Novel species of genus Flectobacillus isolated from stream in China.</title>
        <authorList>
            <person name="Lu H."/>
        </authorList>
    </citation>
    <scope>NUCLEOTIDE SEQUENCE [LARGE SCALE GENOMIC DNA]</scope>
    <source>
        <strain evidence="3 4">KCTC 42575</strain>
    </source>
</reference>
<accession>A0ABT6Y5P9</accession>
<gene>
    <name evidence="3" type="ORF">QM524_06705</name>
</gene>
<comment type="caution">
    <text evidence="3">The sequence shown here is derived from an EMBL/GenBank/DDBJ whole genome shotgun (WGS) entry which is preliminary data.</text>
</comment>
<dbReference type="Pfam" id="PF20243">
    <property type="entry name" value="MbnP"/>
    <property type="match status" value="1"/>
</dbReference>
<evidence type="ECO:0000313" key="3">
    <source>
        <dbReference type="EMBL" id="MDI9858890.1"/>
    </source>
</evidence>
<proteinExistence type="predicted"/>
<dbReference type="Proteomes" id="UP001236507">
    <property type="component" value="Unassembled WGS sequence"/>
</dbReference>
<protein>
    <recommendedName>
        <fullName evidence="2">Copper-binding protein MbnP-like domain-containing protein</fullName>
    </recommendedName>
</protein>
<dbReference type="InterPro" id="IPR046863">
    <property type="entry name" value="MbnP-like_dom"/>
</dbReference>
<name>A0ABT6Y5P9_9BACT</name>
<evidence type="ECO:0000256" key="1">
    <source>
        <dbReference type="SAM" id="SignalP"/>
    </source>
</evidence>
<keyword evidence="4" id="KW-1185">Reference proteome</keyword>
<keyword evidence="1" id="KW-0732">Signal</keyword>
<organism evidence="3 4">
    <name type="scientific">Flectobacillus roseus</name>
    <dbReference type="NCBI Taxonomy" id="502259"/>
    <lineage>
        <taxon>Bacteria</taxon>
        <taxon>Pseudomonadati</taxon>
        <taxon>Bacteroidota</taxon>
        <taxon>Cytophagia</taxon>
        <taxon>Cytophagales</taxon>
        <taxon>Flectobacillaceae</taxon>
        <taxon>Flectobacillus</taxon>
    </lineage>
</organism>
<feature type="signal peptide" evidence="1">
    <location>
        <begin position="1"/>
        <end position="19"/>
    </location>
</feature>
<feature type="domain" description="Copper-binding protein MbnP-like" evidence="2">
    <location>
        <begin position="23"/>
        <end position="234"/>
    </location>
</feature>